<comment type="subcellular location">
    <subcellularLocation>
        <location evidence="1">Cell membrane</location>
        <topology evidence="1">Multi-pass membrane protein</topology>
    </subcellularLocation>
</comment>
<proteinExistence type="inferred from homology"/>
<evidence type="ECO:0000313" key="11">
    <source>
        <dbReference type="Proteomes" id="UP000243793"/>
    </source>
</evidence>
<dbReference type="Proteomes" id="UP000243793">
    <property type="component" value="Chromosome"/>
</dbReference>
<keyword evidence="8 9" id="KW-0472">Membrane</keyword>
<evidence type="ECO:0000313" key="10">
    <source>
        <dbReference type="EMBL" id="ART80235.1"/>
    </source>
</evidence>
<dbReference type="OrthoDB" id="5586491at2"/>
<comment type="pathway">
    <text evidence="2">Cofactor biosynthesis; adenosylcobalamin biosynthesis.</text>
</comment>
<keyword evidence="5" id="KW-0169">Cobalamin biosynthesis</keyword>
<evidence type="ECO:0000256" key="6">
    <source>
        <dbReference type="ARBA" id="ARBA00022692"/>
    </source>
</evidence>
<dbReference type="UniPathway" id="UPA00148"/>
<keyword evidence="11" id="KW-1185">Reference proteome</keyword>
<dbReference type="KEGG" id="ocm:CBP12_08800"/>
<evidence type="ECO:0000256" key="4">
    <source>
        <dbReference type="ARBA" id="ARBA00022475"/>
    </source>
</evidence>
<dbReference type="EMBL" id="CP021376">
    <property type="protein sequence ID" value="ART80235.1"/>
    <property type="molecule type" value="Genomic_DNA"/>
</dbReference>
<feature type="transmembrane region" description="Helical" evidence="9">
    <location>
        <begin position="154"/>
        <end position="177"/>
    </location>
</feature>
<dbReference type="GO" id="GO:0009236">
    <property type="term" value="P:cobalamin biosynthetic process"/>
    <property type="evidence" value="ECO:0007669"/>
    <property type="project" value="UniProtKB-UniPathway"/>
</dbReference>
<dbReference type="InterPro" id="IPR004485">
    <property type="entry name" value="Cobalamin_biosynth_CobD/CbiB"/>
</dbReference>
<reference evidence="11" key="1">
    <citation type="submission" date="2017-05" db="EMBL/GenBank/DDBJ databases">
        <authorList>
            <person name="Sung H."/>
        </authorList>
    </citation>
    <scope>NUCLEOTIDE SEQUENCE [LARGE SCALE GENOMIC DNA]</scope>
    <source>
        <strain evidence="11">AMac2203</strain>
    </source>
</reference>
<dbReference type="RefSeq" id="WP_086964100.1">
    <property type="nucleotide sequence ID" value="NZ_CP021376.1"/>
</dbReference>
<dbReference type="GO" id="GO:0048472">
    <property type="term" value="F:threonine-phosphate decarboxylase activity"/>
    <property type="evidence" value="ECO:0007669"/>
    <property type="project" value="InterPro"/>
</dbReference>
<dbReference type="GO" id="GO:0005886">
    <property type="term" value="C:plasma membrane"/>
    <property type="evidence" value="ECO:0007669"/>
    <property type="project" value="UniProtKB-SubCell"/>
</dbReference>
<sequence length="314" mass="35112">MLHLALLEQPVALLTLAILLSLALPATRLQALLVEGLQRLGRRLNGTRYQPRYLKFAGSAAMLCLLLPLLATYWALAVLAPWPHLLEPLLLWCCLDLGRLSRIVPSVLGYSQSNKPLARLSLAPICLRNTDPLSPLGLYKALAEVSLLRLATDFALLVCYLAGGIYLALFFGLLRYLVQAWPYKLVQWRAFGMLPSYAYRLLAWLPFQLLTLSLFLYPGSLRAMKAWPQGKLWGYSASGRLLAVAAGGVNVGLGGPRRYTEATDYYPKLGTAQYINEVATRALLWRVVIIFIFWLSLAWAYLLIPLVQDSQLWP</sequence>
<organism evidence="10 11">
    <name type="scientific">Oceanisphaera avium</name>
    <dbReference type="NCBI Taxonomy" id="1903694"/>
    <lineage>
        <taxon>Bacteria</taxon>
        <taxon>Pseudomonadati</taxon>
        <taxon>Pseudomonadota</taxon>
        <taxon>Gammaproteobacteria</taxon>
        <taxon>Aeromonadales</taxon>
        <taxon>Aeromonadaceae</taxon>
        <taxon>Oceanisphaera</taxon>
    </lineage>
</organism>
<feature type="transmembrane region" description="Helical" evidence="9">
    <location>
        <begin position="53"/>
        <end position="77"/>
    </location>
</feature>
<feature type="transmembrane region" description="Helical" evidence="9">
    <location>
        <begin position="283"/>
        <end position="304"/>
    </location>
</feature>
<protein>
    <submittedName>
        <fullName evidence="10">Cobalamin biosynthesis protein CbiB</fullName>
    </submittedName>
</protein>
<evidence type="ECO:0000256" key="8">
    <source>
        <dbReference type="ARBA" id="ARBA00023136"/>
    </source>
</evidence>
<gene>
    <name evidence="10" type="ORF">CBP12_08800</name>
</gene>
<dbReference type="Pfam" id="PF03186">
    <property type="entry name" value="CobD_Cbib"/>
    <property type="match status" value="1"/>
</dbReference>
<evidence type="ECO:0000256" key="2">
    <source>
        <dbReference type="ARBA" id="ARBA00004953"/>
    </source>
</evidence>
<keyword evidence="7 9" id="KW-1133">Transmembrane helix</keyword>
<evidence type="ECO:0000256" key="5">
    <source>
        <dbReference type="ARBA" id="ARBA00022573"/>
    </source>
</evidence>
<evidence type="ECO:0000256" key="7">
    <source>
        <dbReference type="ARBA" id="ARBA00022989"/>
    </source>
</evidence>
<keyword evidence="6 9" id="KW-0812">Transmembrane</keyword>
<accession>A0A1Y0CZJ7</accession>
<feature type="transmembrane region" description="Helical" evidence="9">
    <location>
        <begin position="197"/>
        <end position="217"/>
    </location>
</feature>
<dbReference type="PANTHER" id="PTHR34308:SF1">
    <property type="entry name" value="COBALAMIN BIOSYNTHESIS PROTEIN CBIB"/>
    <property type="match status" value="1"/>
</dbReference>
<keyword evidence="4" id="KW-1003">Cell membrane</keyword>
<evidence type="ECO:0000256" key="1">
    <source>
        <dbReference type="ARBA" id="ARBA00004651"/>
    </source>
</evidence>
<dbReference type="AlphaFoldDB" id="A0A1Y0CZJ7"/>
<evidence type="ECO:0000256" key="9">
    <source>
        <dbReference type="SAM" id="Phobius"/>
    </source>
</evidence>
<comment type="similarity">
    <text evidence="3">Belongs to the CobD/CbiB family.</text>
</comment>
<evidence type="ECO:0000256" key="3">
    <source>
        <dbReference type="ARBA" id="ARBA00006263"/>
    </source>
</evidence>
<dbReference type="PANTHER" id="PTHR34308">
    <property type="entry name" value="COBALAMIN BIOSYNTHESIS PROTEIN CBIB"/>
    <property type="match status" value="1"/>
</dbReference>
<feature type="transmembrane region" description="Helical" evidence="9">
    <location>
        <begin position="12"/>
        <end position="33"/>
    </location>
</feature>
<name>A0A1Y0CZJ7_9GAMM</name>